<accession>A0A6M1LXV8</accession>
<organism evidence="1 2">
    <name type="scientific">Falsiroseomonas algicola</name>
    <dbReference type="NCBI Taxonomy" id="2716930"/>
    <lineage>
        <taxon>Bacteria</taxon>
        <taxon>Pseudomonadati</taxon>
        <taxon>Pseudomonadota</taxon>
        <taxon>Alphaproteobacteria</taxon>
        <taxon>Acetobacterales</taxon>
        <taxon>Roseomonadaceae</taxon>
        <taxon>Falsiroseomonas</taxon>
    </lineage>
</organism>
<reference evidence="1 2" key="2">
    <citation type="submission" date="2020-03" db="EMBL/GenBank/DDBJ databases">
        <title>Roseomonas stagni sp. nov., isolated from pond water in Japan.</title>
        <authorList>
            <person name="Furuhata K."/>
            <person name="Miyamoto H."/>
            <person name="Goto K."/>
        </authorList>
    </citation>
    <scope>NUCLEOTIDE SEQUENCE [LARGE SCALE GENOMIC DNA]</scope>
    <source>
        <strain evidence="1 2">PeD5</strain>
    </source>
</reference>
<protein>
    <submittedName>
        <fullName evidence="1">DUF1788 domain-containing protein</fullName>
    </submittedName>
</protein>
<dbReference type="RefSeq" id="WP_164698244.1">
    <property type="nucleotide sequence ID" value="NZ_JAAIKB010000032.1"/>
</dbReference>
<sequence length="181" mass="19772">MSTVEELLDAFRQRLDVPWRPDEAAPGRVWLLWYDKAHERRVRGRLGEFRLAAEHAGKGWREIDLAPEFGAWVAGQKWFERACRAPNSLGTVLPKLEAHLVAVVRAGLAAAGPNDIVALTGAASLFGLVRTSTLIASVADAIPGRLLVTFPGTHQGGIYRLLDARDGWNYLAVPIPSSDVV</sequence>
<keyword evidence="2" id="KW-1185">Reference proteome</keyword>
<gene>
    <name evidence="1" type="ORF">G3576_30380</name>
</gene>
<dbReference type="EMBL" id="JAAIKB010000032">
    <property type="protein sequence ID" value="NGM24334.1"/>
    <property type="molecule type" value="Genomic_DNA"/>
</dbReference>
<comment type="caution">
    <text evidence="1">The sequence shown here is derived from an EMBL/GenBank/DDBJ whole genome shotgun (WGS) entry which is preliminary data.</text>
</comment>
<name>A0A6M1LXV8_9PROT</name>
<dbReference type="Proteomes" id="UP000475385">
    <property type="component" value="Unassembled WGS sequence"/>
</dbReference>
<evidence type="ECO:0000313" key="1">
    <source>
        <dbReference type="EMBL" id="NGM24334.1"/>
    </source>
</evidence>
<evidence type="ECO:0000313" key="2">
    <source>
        <dbReference type="Proteomes" id="UP000475385"/>
    </source>
</evidence>
<dbReference type="AlphaFoldDB" id="A0A6M1LXV8"/>
<proteinExistence type="predicted"/>
<reference evidence="1 2" key="1">
    <citation type="submission" date="2020-02" db="EMBL/GenBank/DDBJ databases">
        <authorList>
            <person name="Kim H.M."/>
            <person name="Jeon C.O."/>
        </authorList>
    </citation>
    <scope>NUCLEOTIDE SEQUENCE [LARGE SCALE GENOMIC DNA]</scope>
    <source>
        <strain evidence="1 2">PeD5</strain>
    </source>
</reference>